<evidence type="ECO:0000313" key="1">
    <source>
        <dbReference type="EMBL" id="SEL07698.1"/>
    </source>
</evidence>
<dbReference type="EMBL" id="FOAK01000009">
    <property type="protein sequence ID" value="SEL07698.1"/>
    <property type="molecule type" value="Genomic_DNA"/>
</dbReference>
<reference evidence="1 2" key="1">
    <citation type="submission" date="2016-10" db="EMBL/GenBank/DDBJ databases">
        <authorList>
            <person name="de Groot N.N."/>
        </authorList>
    </citation>
    <scope>NUCLEOTIDE SEQUENCE [LARGE SCALE GENOMIC DNA]</scope>
    <source>
        <strain evidence="1 2">DSM 11978</strain>
    </source>
</reference>
<proteinExistence type="predicted"/>
<organism evidence="1 2">
    <name type="scientific">Methanobrevibacter gottschalkii</name>
    <dbReference type="NCBI Taxonomy" id="190974"/>
    <lineage>
        <taxon>Archaea</taxon>
        <taxon>Methanobacteriati</taxon>
        <taxon>Methanobacteriota</taxon>
        <taxon>Methanomada group</taxon>
        <taxon>Methanobacteria</taxon>
        <taxon>Methanobacteriales</taxon>
        <taxon>Methanobacteriaceae</taxon>
        <taxon>Methanobrevibacter</taxon>
    </lineage>
</organism>
<dbReference type="Proteomes" id="UP000199506">
    <property type="component" value="Unassembled WGS sequence"/>
</dbReference>
<dbReference type="AlphaFoldDB" id="A0A1H7M9V0"/>
<dbReference type="STRING" id="190974.SAMN05216439_1899"/>
<protein>
    <submittedName>
        <fullName evidence="1">Uncharacterized protein</fullName>
    </submittedName>
</protein>
<accession>A0A1H7M9V0</accession>
<evidence type="ECO:0000313" key="2">
    <source>
        <dbReference type="Proteomes" id="UP000199506"/>
    </source>
</evidence>
<gene>
    <name evidence="1" type="ORF">SAMN05216439_1899</name>
</gene>
<sequence length="94" mass="11508">MILVIRRVTSGRRLLRKRMYKSPHARHKNATYHRENKSLVKIHQNKFKDMNGPNIKPKRRPKREVLDGFKMSYRYKYYNRDIVEETEESDEKSD</sequence>
<name>A0A1H7M9V0_9EURY</name>